<name>A0A549SCN7_METSR</name>
<dbReference type="Proteomes" id="UP000316781">
    <property type="component" value="Unassembled WGS sequence"/>
</dbReference>
<keyword evidence="1" id="KW-0812">Transmembrane</keyword>
<sequence length="116" mass="12724">MQIVEKLKQLPIVITLVGLALFYSWLFSMAGLGLSVTTVLDLAERQELVARFAMTMSFYLVLATFVSCAVYLFVFASWARHFLSHARKYRLADIAMVPAVGVGLAGMSALLLAGPH</sequence>
<dbReference type="RefSeq" id="WP_142864703.1">
    <property type="nucleotide sequence ID" value="NZ_VJMF01000130.1"/>
</dbReference>
<accession>A0A549SCN7</accession>
<evidence type="ECO:0000313" key="2">
    <source>
        <dbReference type="EMBL" id="TRL22266.1"/>
    </source>
</evidence>
<feature type="transmembrane region" description="Helical" evidence="1">
    <location>
        <begin position="56"/>
        <end position="79"/>
    </location>
</feature>
<dbReference type="EMBL" id="VJMF01000130">
    <property type="protein sequence ID" value="TRL22266.1"/>
    <property type="molecule type" value="Genomic_DNA"/>
</dbReference>
<keyword evidence="1" id="KW-1133">Transmembrane helix</keyword>
<keyword evidence="1" id="KW-0472">Membrane</keyword>
<proteinExistence type="predicted"/>
<protein>
    <submittedName>
        <fullName evidence="2">Uncharacterized protein</fullName>
    </submittedName>
</protein>
<gene>
    <name evidence="2" type="ORF">FM996_21255</name>
</gene>
<evidence type="ECO:0000313" key="3">
    <source>
        <dbReference type="Proteomes" id="UP000316781"/>
    </source>
</evidence>
<feature type="transmembrane region" description="Helical" evidence="1">
    <location>
        <begin position="91"/>
        <end position="113"/>
    </location>
</feature>
<reference evidence="2 3" key="1">
    <citation type="submission" date="2019-07" db="EMBL/GenBank/DDBJ databases">
        <title>Ln-dependent methylotrophs.</title>
        <authorList>
            <person name="Tani A."/>
        </authorList>
    </citation>
    <scope>NUCLEOTIDE SEQUENCE [LARGE SCALE GENOMIC DNA]</scope>
    <source>
        <strain evidence="2 3">SM89A</strain>
    </source>
</reference>
<comment type="caution">
    <text evidence="2">The sequence shown here is derived from an EMBL/GenBank/DDBJ whole genome shotgun (WGS) entry which is preliminary data.</text>
</comment>
<organism evidence="2 3">
    <name type="scientific">Methylosinus sporium</name>
    <dbReference type="NCBI Taxonomy" id="428"/>
    <lineage>
        <taxon>Bacteria</taxon>
        <taxon>Pseudomonadati</taxon>
        <taxon>Pseudomonadota</taxon>
        <taxon>Alphaproteobacteria</taxon>
        <taxon>Hyphomicrobiales</taxon>
        <taxon>Methylocystaceae</taxon>
        <taxon>Methylosinus</taxon>
    </lineage>
</organism>
<dbReference type="AlphaFoldDB" id="A0A549SCN7"/>
<feature type="transmembrane region" description="Helical" evidence="1">
    <location>
        <begin position="12"/>
        <end position="36"/>
    </location>
</feature>
<evidence type="ECO:0000256" key="1">
    <source>
        <dbReference type="SAM" id="Phobius"/>
    </source>
</evidence>